<dbReference type="EMBL" id="BBZA01000015">
    <property type="protein sequence ID" value="GAP61794.1"/>
    <property type="molecule type" value="Genomic_DNA"/>
</dbReference>
<dbReference type="GO" id="GO:0009379">
    <property type="term" value="C:Holliday junction helicase complex"/>
    <property type="evidence" value="ECO:0007669"/>
    <property type="project" value="InterPro"/>
</dbReference>
<organism evidence="8 10">
    <name type="scientific">Ardenticatena maritima</name>
    <dbReference type="NCBI Taxonomy" id="872965"/>
    <lineage>
        <taxon>Bacteria</taxon>
        <taxon>Bacillati</taxon>
        <taxon>Chloroflexota</taxon>
        <taxon>Ardenticatenia</taxon>
        <taxon>Ardenticatenales</taxon>
        <taxon>Ardenticatenaceae</taxon>
        <taxon>Ardenticatena</taxon>
    </lineage>
</organism>
<dbReference type="Gene3D" id="1.10.8.10">
    <property type="entry name" value="DNA helicase RuvA subunit, C-terminal domain"/>
    <property type="match status" value="1"/>
</dbReference>
<reference evidence="8 10" key="1">
    <citation type="journal article" date="2015" name="Genome Announc.">
        <title>Draft Genome Sequence of a Heterotrophic Facultative Anaerobic Thermophilic Bacterium, Ardenticatena maritima Strain 110ST.</title>
        <authorList>
            <person name="Kawaichi S."/>
            <person name="Yoshida T."/>
            <person name="Sako Y."/>
            <person name="Nakamura R."/>
        </authorList>
    </citation>
    <scope>NUCLEOTIDE SEQUENCE [LARGE SCALE GENOMIC DNA]</scope>
    <source>
        <strain evidence="8 10">110S</strain>
    </source>
</reference>
<dbReference type="NCBIfam" id="TIGR00084">
    <property type="entry name" value="ruvA"/>
    <property type="match status" value="1"/>
</dbReference>
<evidence type="ECO:0000256" key="4">
    <source>
        <dbReference type="ARBA" id="ARBA00023172"/>
    </source>
</evidence>
<evidence type="ECO:0000313" key="9">
    <source>
        <dbReference type="EMBL" id="KPL87914.1"/>
    </source>
</evidence>
<dbReference type="Pfam" id="PF01330">
    <property type="entry name" value="RuvA_N"/>
    <property type="match status" value="1"/>
</dbReference>
<dbReference type="GO" id="GO:0006281">
    <property type="term" value="P:DNA repair"/>
    <property type="evidence" value="ECO:0007669"/>
    <property type="project" value="UniProtKB-UniRule"/>
</dbReference>
<dbReference type="Proteomes" id="UP000037784">
    <property type="component" value="Unassembled WGS sequence"/>
</dbReference>
<keyword evidence="1 6" id="KW-0963">Cytoplasm</keyword>
<dbReference type="GO" id="GO:0005737">
    <property type="term" value="C:cytoplasm"/>
    <property type="evidence" value="ECO:0007669"/>
    <property type="project" value="UniProtKB-SubCell"/>
</dbReference>
<evidence type="ECO:0000256" key="2">
    <source>
        <dbReference type="ARBA" id="ARBA00022763"/>
    </source>
</evidence>
<dbReference type="InterPro" id="IPR012340">
    <property type="entry name" value="NA-bd_OB-fold"/>
</dbReference>
<evidence type="ECO:0000259" key="7">
    <source>
        <dbReference type="SMART" id="SM00278"/>
    </source>
</evidence>
<dbReference type="Pfam" id="PF07499">
    <property type="entry name" value="RuvA_C"/>
    <property type="match status" value="1"/>
</dbReference>
<accession>A0A0M9UBF8</accession>
<dbReference type="Gene3D" id="1.10.150.20">
    <property type="entry name" value="5' to 3' exonuclease, C-terminal subdomain"/>
    <property type="match status" value="1"/>
</dbReference>
<protein>
    <recommendedName>
        <fullName evidence="6">Holliday junction branch migration complex subunit RuvA</fullName>
    </recommendedName>
</protein>
<dbReference type="InParanoid" id="A0A0M9UBF8"/>
<comment type="subcellular location">
    <subcellularLocation>
        <location evidence="6">Cytoplasm</location>
    </subcellularLocation>
</comment>
<dbReference type="Pfam" id="PF14520">
    <property type="entry name" value="HHH_5"/>
    <property type="match status" value="1"/>
</dbReference>
<gene>
    <name evidence="6 8" type="primary">ruvA</name>
    <name evidence="8" type="ORF">ARMA_0217</name>
    <name evidence="9" type="ORF">SE16_10300</name>
</gene>
<dbReference type="InterPro" id="IPR036267">
    <property type="entry name" value="RuvA_C_sf"/>
</dbReference>
<dbReference type="InterPro" id="IPR010994">
    <property type="entry name" value="RuvA_2-like"/>
</dbReference>
<proteinExistence type="inferred from homology"/>
<keyword evidence="8" id="KW-0067">ATP-binding</keyword>
<keyword evidence="8" id="KW-0347">Helicase</keyword>
<dbReference type="GO" id="GO:0006310">
    <property type="term" value="P:DNA recombination"/>
    <property type="evidence" value="ECO:0007669"/>
    <property type="project" value="UniProtKB-UniRule"/>
</dbReference>
<dbReference type="GO" id="GO:0009378">
    <property type="term" value="F:four-way junction helicase activity"/>
    <property type="evidence" value="ECO:0007669"/>
    <property type="project" value="InterPro"/>
</dbReference>
<dbReference type="InterPro" id="IPR013849">
    <property type="entry name" value="DNA_helicase_Holl-junc_RuvA_I"/>
</dbReference>
<dbReference type="EMBL" id="LGKN01000005">
    <property type="protein sequence ID" value="KPL87914.1"/>
    <property type="molecule type" value="Genomic_DNA"/>
</dbReference>
<dbReference type="InterPro" id="IPR000085">
    <property type="entry name" value="RuvA"/>
</dbReference>
<comment type="similarity">
    <text evidence="6">Belongs to the RuvA family.</text>
</comment>
<keyword evidence="4 6" id="KW-0233">DNA recombination</keyword>
<dbReference type="SUPFAM" id="SSF50249">
    <property type="entry name" value="Nucleic acid-binding proteins"/>
    <property type="match status" value="1"/>
</dbReference>
<feature type="domain" description="Helix-hairpin-helix DNA-binding motif class 1" evidence="7">
    <location>
        <begin position="73"/>
        <end position="92"/>
    </location>
</feature>
<feature type="region of interest" description="Domain III" evidence="6">
    <location>
        <begin position="144"/>
        <end position="189"/>
    </location>
</feature>
<comment type="domain">
    <text evidence="6">Has three domains with a flexible linker between the domains II and III and assumes an 'L' shape. Domain III is highly mobile and contacts RuvB.</text>
</comment>
<dbReference type="CDD" id="cd14332">
    <property type="entry name" value="UBA_RuvA_C"/>
    <property type="match status" value="1"/>
</dbReference>
<dbReference type="FunCoup" id="A0A0M9UBF8">
    <property type="interactions" value="336"/>
</dbReference>
<evidence type="ECO:0000256" key="1">
    <source>
        <dbReference type="ARBA" id="ARBA00022490"/>
    </source>
</evidence>
<keyword evidence="8" id="KW-0378">Hydrolase</keyword>
<dbReference type="OrthoDB" id="5293449at2"/>
<reference evidence="9 11" key="2">
    <citation type="submission" date="2015-07" db="EMBL/GenBank/DDBJ databases">
        <title>Whole genome sequence of Ardenticatena maritima DSM 23922.</title>
        <authorList>
            <person name="Hemp J."/>
            <person name="Ward L.M."/>
            <person name="Pace L.A."/>
            <person name="Fischer W.W."/>
        </authorList>
    </citation>
    <scope>NUCLEOTIDE SEQUENCE [LARGE SCALE GENOMIC DNA]</scope>
    <source>
        <strain evidence="9 11">110S</strain>
    </source>
</reference>
<dbReference type="InterPro" id="IPR011114">
    <property type="entry name" value="RuvA_C"/>
</dbReference>
<name>A0A0M9UBF8_9CHLR</name>
<evidence type="ECO:0000313" key="8">
    <source>
        <dbReference type="EMBL" id="GAP61794.1"/>
    </source>
</evidence>
<dbReference type="HAMAP" id="MF_00031">
    <property type="entry name" value="DNA_HJ_migration_RuvA"/>
    <property type="match status" value="1"/>
</dbReference>
<dbReference type="GO" id="GO:0016787">
    <property type="term" value="F:hydrolase activity"/>
    <property type="evidence" value="ECO:0007669"/>
    <property type="project" value="UniProtKB-KW"/>
</dbReference>
<comment type="caution">
    <text evidence="8">The sequence shown here is derived from an EMBL/GenBank/DDBJ whole genome shotgun (WGS) entry which is preliminary data.</text>
</comment>
<evidence type="ECO:0000313" key="10">
    <source>
        <dbReference type="Proteomes" id="UP000037784"/>
    </source>
</evidence>
<keyword evidence="3 6" id="KW-0238">DNA-binding</keyword>
<feature type="region of interest" description="Domain I" evidence="6">
    <location>
        <begin position="1"/>
        <end position="64"/>
    </location>
</feature>
<dbReference type="GO" id="GO:0048476">
    <property type="term" value="C:Holliday junction resolvase complex"/>
    <property type="evidence" value="ECO:0007669"/>
    <property type="project" value="UniProtKB-UniRule"/>
</dbReference>
<dbReference type="SUPFAM" id="SSF47781">
    <property type="entry name" value="RuvA domain 2-like"/>
    <property type="match status" value="1"/>
</dbReference>
<dbReference type="GO" id="GO:0000400">
    <property type="term" value="F:four-way junction DNA binding"/>
    <property type="evidence" value="ECO:0007669"/>
    <property type="project" value="UniProtKB-UniRule"/>
</dbReference>
<keyword evidence="10" id="KW-1185">Reference proteome</keyword>
<reference evidence="10" key="3">
    <citation type="submission" date="2015-08" db="EMBL/GenBank/DDBJ databases">
        <title>Draft Genome Sequence of a Heterotrophic Facultative Anaerobic Bacterium Ardenticatena maritima Strain 110S.</title>
        <authorList>
            <person name="Kawaichi S."/>
            <person name="Yoshida T."/>
            <person name="Sako Y."/>
            <person name="Nakamura R."/>
        </authorList>
    </citation>
    <scope>NUCLEOTIDE SEQUENCE [LARGE SCALE GENOMIC DNA]</scope>
    <source>
        <strain evidence="10">110S</strain>
    </source>
</reference>
<dbReference type="SUPFAM" id="SSF46929">
    <property type="entry name" value="DNA helicase RuvA subunit, C-terminal domain"/>
    <property type="match status" value="1"/>
</dbReference>
<evidence type="ECO:0000256" key="5">
    <source>
        <dbReference type="ARBA" id="ARBA00023204"/>
    </source>
</evidence>
<keyword evidence="2 6" id="KW-0227">DNA damage</keyword>
<comment type="subunit">
    <text evidence="6">Homotetramer. Forms an RuvA(8)-RuvB(12)-Holliday junction (HJ) complex. HJ DNA is sandwiched between 2 RuvA tetramers; dsDNA enters through RuvA and exits via RuvB. An RuvB hexamer assembles on each DNA strand where it exits the tetramer. Each RuvB hexamer is contacted by two RuvA subunits (via domain III) on 2 adjacent RuvB subunits; this complex drives branch migration. In the full resolvosome a probable DNA-RuvA(4)-RuvB(12)-RuvC(2) complex forms which resolves the HJ.</text>
</comment>
<dbReference type="Proteomes" id="UP000050502">
    <property type="component" value="Unassembled WGS sequence"/>
</dbReference>
<evidence type="ECO:0000313" key="11">
    <source>
        <dbReference type="Proteomes" id="UP000050502"/>
    </source>
</evidence>
<dbReference type="GO" id="GO:0005524">
    <property type="term" value="F:ATP binding"/>
    <property type="evidence" value="ECO:0007669"/>
    <property type="project" value="InterPro"/>
</dbReference>
<sequence>MIGYLEGTLLHKTEDTLLINVGGVGYKVRVPTHVAAEAGAVGATVRLFIHTYVRENEISLYGFRTEEELNLFELLLGVSGIGPKVAITCLSTLDPVTITNAIVNDQADLLTRIPGIGKRTAQRIVLDLKNKVETTGLDLLPAATTDSDAIEALTALGYSIQEAQHALQGLPPDLPLEDKIFRALQRLAE</sequence>
<dbReference type="STRING" id="872965.SE16_10300"/>
<evidence type="ECO:0000256" key="3">
    <source>
        <dbReference type="ARBA" id="ARBA00023125"/>
    </source>
</evidence>
<evidence type="ECO:0000256" key="6">
    <source>
        <dbReference type="HAMAP-Rule" id="MF_00031"/>
    </source>
</evidence>
<dbReference type="PATRIC" id="fig|872965.6.peg.2111"/>
<dbReference type="SMART" id="SM00278">
    <property type="entry name" value="HhH1"/>
    <property type="match status" value="2"/>
</dbReference>
<keyword evidence="5 6" id="KW-0234">DNA repair</keyword>
<comment type="caution">
    <text evidence="6">Lacks conserved residue(s) required for the propagation of feature annotation.</text>
</comment>
<keyword evidence="8" id="KW-0547">Nucleotide-binding</keyword>
<dbReference type="InterPro" id="IPR003583">
    <property type="entry name" value="Hlx-hairpin-Hlx_DNA-bd_motif"/>
</dbReference>
<dbReference type="RefSeq" id="WP_054491742.1">
    <property type="nucleotide sequence ID" value="NZ_BBZA01000015.1"/>
</dbReference>
<comment type="function">
    <text evidence="6">The RuvA-RuvB-RuvC complex processes Holliday junction (HJ) DNA during genetic recombination and DNA repair, while the RuvA-RuvB complex plays an important role in the rescue of blocked DNA replication forks via replication fork reversal (RFR). RuvA specifically binds to HJ cruciform DNA, conferring on it an open structure. The RuvB hexamer acts as an ATP-dependent pump, pulling dsDNA into and through the RuvAB complex. HJ branch migration allows RuvC to scan DNA until it finds its consensus sequence, where it cleaves and resolves the cruciform DNA.</text>
</comment>
<feature type="domain" description="Helix-hairpin-helix DNA-binding motif class 1" evidence="7">
    <location>
        <begin position="108"/>
        <end position="127"/>
    </location>
</feature>
<dbReference type="Gene3D" id="2.40.50.140">
    <property type="entry name" value="Nucleic acid-binding proteins"/>
    <property type="match status" value="1"/>
</dbReference>
<dbReference type="AlphaFoldDB" id="A0A0M9UBF8"/>